<dbReference type="EMBL" id="ARZX01000005">
    <property type="protein sequence ID" value="EWH14112.1"/>
    <property type="molecule type" value="Genomic_DNA"/>
</dbReference>
<keyword evidence="3 6" id="KW-0812">Transmembrane</keyword>
<comment type="subcellular location">
    <subcellularLocation>
        <location evidence="1">Cell membrane</location>
        <topology evidence="1">Multi-pass membrane protein</topology>
    </subcellularLocation>
</comment>
<feature type="transmembrane region" description="Helical" evidence="6">
    <location>
        <begin position="141"/>
        <end position="161"/>
    </location>
</feature>
<name>A0ABP3BAX6_9FLAO</name>
<dbReference type="PANTHER" id="PTHR30086:SF20">
    <property type="entry name" value="ARGININE EXPORTER PROTEIN ARGO-RELATED"/>
    <property type="match status" value="1"/>
</dbReference>
<dbReference type="PIRSF" id="PIRSF006324">
    <property type="entry name" value="LeuE"/>
    <property type="match status" value="1"/>
</dbReference>
<feature type="transmembrane region" description="Helical" evidence="6">
    <location>
        <begin position="24"/>
        <end position="43"/>
    </location>
</feature>
<evidence type="ECO:0000256" key="6">
    <source>
        <dbReference type="SAM" id="Phobius"/>
    </source>
</evidence>
<evidence type="ECO:0000256" key="3">
    <source>
        <dbReference type="ARBA" id="ARBA00022692"/>
    </source>
</evidence>
<dbReference type="Proteomes" id="UP000019275">
    <property type="component" value="Unassembled WGS sequence"/>
</dbReference>
<sequence length="232" mass="25866">MFKDNHKIDNYFLNLYFSYFKKNVLNLDILLAFISATTLLAFFPGPDNIYVLTQSLVNGKKYGLATVAGLISGCLVHTTLLAFGVSALIKANDYLFLGIKIFGALYLFYIAYKVFKSDGSLILGGDNAPKKSLFSLFKQGFIMNVLNPKVALFFLAFFPGFLFSNTLNTITQFYVLGVLFMVVSFVVFSIIAILAGSISSYIIKNEKVGYIFKWLQIVVFVGLGIYILLSDK</sequence>
<evidence type="ECO:0000313" key="8">
    <source>
        <dbReference type="Proteomes" id="UP000019275"/>
    </source>
</evidence>
<evidence type="ECO:0000256" key="4">
    <source>
        <dbReference type="ARBA" id="ARBA00022989"/>
    </source>
</evidence>
<keyword evidence="8" id="KW-1185">Reference proteome</keyword>
<dbReference type="Pfam" id="PF01810">
    <property type="entry name" value="LysE"/>
    <property type="match status" value="1"/>
</dbReference>
<accession>A0ABP3BAX6</accession>
<keyword evidence="4 6" id="KW-1133">Transmembrane helix</keyword>
<gene>
    <name evidence="7" type="ORF">KLA_05562</name>
</gene>
<comment type="caution">
    <text evidence="7">The sequence shown here is derived from an EMBL/GenBank/DDBJ whole genome shotgun (WGS) entry which is preliminary data.</text>
</comment>
<keyword evidence="2" id="KW-1003">Cell membrane</keyword>
<evidence type="ECO:0000256" key="5">
    <source>
        <dbReference type="ARBA" id="ARBA00023136"/>
    </source>
</evidence>
<reference evidence="7 8" key="1">
    <citation type="journal article" date="2014" name="Genome Announc.">
        <title>Draft Genome Sequence of the Carrageenan-Degrading Bacterium Cellulophaga sp. Strain KL-A, Isolated from Decaying Marine Algae.</title>
        <authorList>
            <person name="Shan D."/>
            <person name="Ying J."/>
            <person name="Li X."/>
            <person name="Gao Z."/>
            <person name="Wei G."/>
            <person name="Shao Z."/>
        </authorList>
    </citation>
    <scope>NUCLEOTIDE SEQUENCE [LARGE SCALE GENOMIC DNA]</scope>
    <source>
        <strain evidence="7 8">KL-A</strain>
    </source>
</reference>
<evidence type="ECO:0000256" key="1">
    <source>
        <dbReference type="ARBA" id="ARBA00004651"/>
    </source>
</evidence>
<keyword evidence="5 6" id="KW-0472">Membrane</keyword>
<organism evidence="7 8">
    <name type="scientific">Cellulophaga geojensis KL-A</name>
    <dbReference type="NCBI Taxonomy" id="1328323"/>
    <lineage>
        <taxon>Bacteria</taxon>
        <taxon>Pseudomonadati</taxon>
        <taxon>Bacteroidota</taxon>
        <taxon>Flavobacteriia</taxon>
        <taxon>Flavobacteriales</taxon>
        <taxon>Flavobacteriaceae</taxon>
        <taxon>Cellulophaga</taxon>
    </lineage>
</organism>
<dbReference type="InterPro" id="IPR001123">
    <property type="entry name" value="LeuE-type"/>
</dbReference>
<feature type="transmembrane region" description="Helical" evidence="6">
    <location>
        <begin position="210"/>
        <end position="229"/>
    </location>
</feature>
<evidence type="ECO:0000313" key="7">
    <source>
        <dbReference type="EMBL" id="EWH14112.1"/>
    </source>
</evidence>
<feature type="transmembrane region" description="Helical" evidence="6">
    <location>
        <begin position="173"/>
        <end position="198"/>
    </location>
</feature>
<protein>
    <submittedName>
        <fullName evidence="7">Lysine exporter protein LysE/YggA</fullName>
    </submittedName>
</protein>
<dbReference type="PANTHER" id="PTHR30086">
    <property type="entry name" value="ARGININE EXPORTER PROTEIN ARGO"/>
    <property type="match status" value="1"/>
</dbReference>
<feature type="transmembrane region" description="Helical" evidence="6">
    <location>
        <begin position="64"/>
        <end position="88"/>
    </location>
</feature>
<feature type="transmembrane region" description="Helical" evidence="6">
    <location>
        <begin position="94"/>
        <end position="112"/>
    </location>
</feature>
<proteinExistence type="predicted"/>
<evidence type="ECO:0000256" key="2">
    <source>
        <dbReference type="ARBA" id="ARBA00022475"/>
    </source>
</evidence>